<comment type="caution">
    <text evidence="2">The sequence shown here is derived from an EMBL/GenBank/DDBJ whole genome shotgun (WGS) entry which is preliminary data.</text>
</comment>
<dbReference type="AlphaFoldDB" id="A0A645C164"/>
<dbReference type="InterPro" id="IPR056670">
    <property type="entry name" value="DUF7768"/>
</dbReference>
<feature type="domain" description="DUF7768" evidence="1">
    <location>
        <begin position="32"/>
        <end position="129"/>
    </location>
</feature>
<dbReference type="Gene3D" id="3.40.50.10400">
    <property type="entry name" value="Hypothetical protein PA1492"/>
    <property type="match status" value="1"/>
</dbReference>
<evidence type="ECO:0000259" key="1">
    <source>
        <dbReference type="Pfam" id="PF24963"/>
    </source>
</evidence>
<sequence>MNNKNAEGYPDPTATTALENVARAEDARVHRPVVYVASPYAGDTAENISRAVEYCRFVVNKGVIPLAPHLLYPQFMDDGDEDQRILGLRFAIALLCRCDELWVFGEKVSAGMAKEIEKAEKRGMRIRRFNSKCEEV</sequence>
<evidence type="ECO:0000313" key="2">
    <source>
        <dbReference type="EMBL" id="MPM71068.1"/>
    </source>
</evidence>
<organism evidence="2">
    <name type="scientific">bioreactor metagenome</name>
    <dbReference type="NCBI Taxonomy" id="1076179"/>
    <lineage>
        <taxon>unclassified sequences</taxon>
        <taxon>metagenomes</taxon>
        <taxon>ecological metagenomes</taxon>
    </lineage>
</organism>
<proteinExistence type="predicted"/>
<gene>
    <name evidence="2" type="ORF">SDC9_118031</name>
</gene>
<dbReference type="Pfam" id="PF24963">
    <property type="entry name" value="DUF7768"/>
    <property type="match status" value="1"/>
</dbReference>
<reference evidence="2" key="1">
    <citation type="submission" date="2019-08" db="EMBL/GenBank/DDBJ databases">
        <authorList>
            <person name="Kucharzyk K."/>
            <person name="Murdoch R.W."/>
            <person name="Higgins S."/>
            <person name="Loffler F."/>
        </authorList>
    </citation>
    <scope>NUCLEOTIDE SEQUENCE</scope>
</reference>
<name>A0A645C164_9ZZZZ</name>
<dbReference type="EMBL" id="VSSQ01023881">
    <property type="protein sequence ID" value="MPM71068.1"/>
    <property type="molecule type" value="Genomic_DNA"/>
</dbReference>
<accession>A0A645C164</accession>
<protein>
    <recommendedName>
        <fullName evidence="1">DUF7768 domain-containing protein</fullName>
    </recommendedName>
</protein>